<keyword evidence="6" id="KW-1185">Reference proteome</keyword>
<comment type="caution">
    <text evidence="5">The sequence shown here is derived from an EMBL/GenBank/DDBJ whole genome shotgun (WGS) entry which is preliminary data.</text>
</comment>
<dbReference type="SUPFAM" id="SSF88713">
    <property type="entry name" value="Glycoside hydrolase/deacetylase"/>
    <property type="match status" value="1"/>
</dbReference>
<reference evidence="5 6" key="1">
    <citation type="submission" date="2020-08" db="EMBL/GenBank/DDBJ databases">
        <title>Genome public.</title>
        <authorList>
            <person name="Liu C."/>
            <person name="Sun Q."/>
        </authorList>
    </citation>
    <scope>NUCLEOTIDE SEQUENCE [LARGE SCALE GENOMIC DNA]</scope>
    <source>
        <strain evidence="5 6">NSJ-56</strain>
    </source>
</reference>
<feature type="domain" description="Glycoside hydrolase family 57 N-terminal" evidence="4">
    <location>
        <begin position="7"/>
        <end position="290"/>
    </location>
</feature>
<dbReference type="PANTHER" id="PTHR36306">
    <property type="entry name" value="ALPHA-AMYLASE-RELATED-RELATED"/>
    <property type="match status" value="1"/>
</dbReference>
<comment type="similarity">
    <text evidence="1">Belongs to the glycosyl hydrolase 57 family.</text>
</comment>
<feature type="compositionally biased region" description="Basic residues" evidence="3">
    <location>
        <begin position="415"/>
        <end position="424"/>
    </location>
</feature>
<dbReference type="InterPro" id="IPR011330">
    <property type="entry name" value="Glyco_hydro/deAcase_b/a-brl"/>
</dbReference>
<dbReference type="CDD" id="cd10795">
    <property type="entry name" value="GH57N_MJA1_like"/>
    <property type="match status" value="1"/>
</dbReference>
<feature type="compositionally biased region" description="Basic and acidic residues" evidence="3">
    <location>
        <begin position="401"/>
        <end position="414"/>
    </location>
</feature>
<evidence type="ECO:0000313" key="5">
    <source>
        <dbReference type="EMBL" id="MBC5620178.1"/>
    </source>
</evidence>
<dbReference type="Pfam" id="PF03065">
    <property type="entry name" value="Glyco_hydro_57"/>
    <property type="match status" value="1"/>
</dbReference>
<protein>
    <submittedName>
        <fullName evidence="5">Alpha-amylase</fullName>
    </submittedName>
</protein>
<name>A0ABR7CWX0_9BACT</name>
<proteinExistence type="inferred from homology"/>
<dbReference type="RefSeq" id="WP_186975021.1">
    <property type="nucleotide sequence ID" value="NZ_JACOOH010000002.1"/>
</dbReference>
<evidence type="ECO:0000256" key="2">
    <source>
        <dbReference type="ARBA" id="ARBA00023277"/>
    </source>
</evidence>
<dbReference type="Proteomes" id="UP000646484">
    <property type="component" value="Unassembled WGS sequence"/>
</dbReference>
<organism evidence="5 6">
    <name type="scientific">Butyricimonas hominis</name>
    <dbReference type="NCBI Taxonomy" id="2763032"/>
    <lineage>
        <taxon>Bacteria</taxon>
        <taxon>Pseudomonadati</taxon>
        <taxon>Bacteroidota</taxon>
        <taxon>Bacteroidia</taxon>
        <taxon>Bacteroidales</taxon>
        <taxon>Odoribacteraceae</taxon>
        <taxon>Butyricimonas</taxon>
    </lineage>
</organism>
<evidence type="ECO:0000313" key="6">
    <source>
        <dbReference type="Proteomes" id="UP000646484"/>
    </source>
</evidence>
<dbReference type="Gene3D" id="3.20.110.20">
    <property type="match status" value="1"/>
</dbReference>
<dbReference type="InterPro" id="IPR052046">
    <property type="entry name" value="GH57_Enzymes"/>
</dbReference>
<dbReference type="InterPro" id="IPR004300">
    <property type="entry name" value="Glyco_hydro_57_N"/>
</dbReference>
<dbReference type="PANTHER" id="PTHR36306:SF1">
    <property type="entry name" value="ALPHA-AMYLASE-RELATED"/>
    <property type="match status" value="1"/>
</dbReference>
<accession>A0ABR7CWX0</accession>
<evidence type="ECO:0000256" key="3">
    <source>
        <dbReference type="SAM" id="MobiDB-lite"/>
    </source>
</evidence>
<feature type="region of interest" description="Disordered" evidence="3">
    <location>
        <begin position="401"/>
        <end position="449"/>
    </location>
</feature>
<sequence length="449" mass="52798">MRKTLCFYFQIHQPVRLRRYRFFDIGKRHDYFDEYVNRSTIRRVAEKCYLPMNRLIMDIIKHYGENFKVSFSISGSALEQFALHTPEVIESFQELAKTGCVEFLAETYPHSLASLSSTDEFELQVKRHVERMEELFGQKPVTLRNSSLIYSDLIGERVAAMGFEAMLTDGAKHVLGWKSPNFLYTNAANPKLKLLLKNSRLSDDLSMRFGERDWNEWPITADKYARWLNESAAESEIVNLFMNYETFGENQSAETGIFEFMRSLPEYIFSMTDFEFLTPKEVVKKHQPVAPLHVPYPISWSDEEKDITGWLGNELQTEAFEELFKIQPRVRALNDQALDKDYWRLQSSDHFYYMRTKLFSDNDFHRYVSPYETPYEAFINYMNVLSDVILRVEDMEKKRILVDEKDTDKEESPVKSKKTTRTPQKKSAESSAKTSKKVDDKEKKVKSKH</sequence>
<keyword evidence="2" id="KW-0119">Carbohydrate metabolism</keyword>
<gene>
    <name evidence="5" type="ORF">H8S64_03595</name>
</gene>
<evidence type="ECO:0000256" key="1">
    <source>
        <dbReference type="ARBA" id="ARBA00006821"/>
    </source>
</evidence>
<dbReference type="EMBL" id="JACOOH010000002">
    <property type="protein sequence ID" value="MBC5620178.1"/>
    <property type="molecule type" value="Genomic_DNA"/>
</dbReference>
<evidence type="ECO:0000259" key="4">
    <source>
        <dbReference type="Pfam" id="PF03065"/>
    </source>
</evidence>